<dbReference type="SMART" id="SM00355">
    <property type="entry name" value="ZnF_C2H2"/>
    <property type="match status" value="10"/>
</dbReference>
<dbReference type="Proteomes" id="UP000824219">
    <property type="component" value="Linkage Group LG25"/>
</dbReference>
<evidence type="ECO:0000256" key="2">
    <source>
        <dbReference type="ARBA" id="ARBA00006991"/>
    </source>
</evidence>
<keyword evidence="6" id="KW-0862">Zinc</keyword>
<dbReference type="InterPro" id="IPR036236">
    <property type="entry name" value="Znf_C2H2_sf"/>
</dbReference>
<name>A0A9D3SAL6_9TELE</name>
<evidence type="ECO:0000256" key="7">
    <source>
        <dbReference type="ARBA" id="ARBA00023015"/>
    </source>
</evidence>
<keyword evidence="5 11" id="KW-0863">Zinc-finger</keyword>
<dbReference type="PROSITE" id="PS50157">
    <property type="entry name" value="ZINC_FINGER_C2H2_2"/>
    <property type="match status" value="10"/>
</dbReference>
<feature type="domain" description="C2H2-type" evidence="14">
    <location>
        <begin position="437"/>
        <end position="465"/>
    </location>
</feature>
<dbReference type="PROSITE" id="PS50097">
    <property type="entry name" value="BTB"/>
    <property type="match status" value="1"/>
</dbReference>
<evidence type="ECO:0000256" key="12">
    <source>
        <dbReference type="SAM" id="MobiDB-lite"/>
    </source>
</evidence>
<evidence type="ECO:0000256" key="8">
    <source>
        <dbReference type="ARBA" id="ARBA00023125"/>
    </source>
</evidence>
<dbReference type="InterPro" id="IPR011333">
    <property type="entry name" value="SKP1/BTB/POZ_sf"/>
</dbReference>
<dbReference type="FunFam" id="3.30.160.60:FF:001270">
    <property type="entry name" value="zinc finger protein 583 isoform X1"/>
    <property type="match status" value="1"/>
</dbReference>
<feature type="region of interest" description="Disordered" evidence="12">
    <location>
        <begin position="328"/>
        <end position="358"/>
    </location>
</feature>
<dbReference type="GO" id="GO:0008270">
    <property type="term" value="F:zinc ion binding"/>
    <property type="evidence" value="ECO:0007669"/>
    <property type="project" value="UniProtKB-KW"/>
</dbReference>
<dbReference type="GO" id="GO:0001227">
    <property type="term" value="F:DNA-binding transcription repressor activity, RNA polymerase II-specific"/>
    <property type="evidence" value="ECO:0007669"/>
    <property type="project" value="TreeGrafter"/>
</dbReference>
<evidence type="ECO:0000256" key="11">
    <source>
        <dbReference type="PROSITE-ProRule" id="PRU00042"/>
    </source>
</evidence>
<gene>
    <name evidence="15" type="ORF">KOW79_020121</name>
</gene>
<dbReference type="SMART" id="SM00225">
    <property type="entry name" value="BTB"/>
    <property type="match status" value="1"/>
</dbReference>
<protein>
    <recommendedName>
        <fullName evidence="17">GDNF-inducible zinc finger protein 1</fullName>
    </recommendedName>
</protein>
<dbReference type="PROSITE" id="PS00028">
    <property type="entry name" value="ZINC_FINGER_C2H2_1"/>
    <property type="match status" value="10"/>
</dbReference>
<evidence type="ECO:0000259" key="14">
    <source>
        <dbReference type="PROSITE" id="PS50157"/>
    </source>
</evidence>
<comment type="similarity">
    <text evidence="2">Belongs to the krueppel C2H2-type zinc-finger protein family.</text>
</comment>
<dbReference type="FunFam" id="3.30.160.60:FF:001639">
    <property type="entry name" value="Si:dkey-7i4.21"/>
    <property type="match status" value="1"/>
</dbReference>
<feature type="compositionally biased region" description="Basic and acidic residues" evidence="12">
    <location>
        <begin position="689"/>
        <end position="709"/>
    </location>
</feature>
<dbReference type="SUPFAM" id="SSF57667">
    <property type="entry name" value="beta-beta-alpha zinc fingers"/>
    <property type="match status" value="5"/>
</dbReference>
<dbReference type="Pfam" id="PF00096">
    <property type="entry name" value="zf-C2H2"/>
    <property type="match status" value="7"/>
</dbReference>
<evidence type="ECO:0000256" key="5">
    <source>
        <dbReference type="ARBA" id="ARBA00022771"/>
    </source>
</evidence>
<organism evidence="15 16">
    <name type="scientific">Hemibagrus wyckioides</name>
    <dbReference type="NCBI Taxonomy" id="337641"/>
    <lineage>
        <taxon>Eukaryota</taxon>
        <taxon>Metazoa</taxon>
        <taxon>Chordata</taxon>
        <taxon>Craniata</taxon>
        <taxon>Vertebrata</taxon>
        <taxon>Euteleostomi</taxon>
        <taxon>Actinopterygii</taxon>
        <taxon>Neopterygii</taxon>
        <taxon>Teleostei</taxon>
        <taxon>Ostariophysi</taxon>
        <taxon>Siluriformes</taxon>
        <taxon>Bagridae</taxon>
        <taxon>Hemibagrus</taxon>
    </lineage>
</organism>
<feature type="region of interest" description="Disordered" evidence="12">
    <location>
        <begin position="689"/>
        <end position="712"/>
    </location>
</feature>
<dbReference type="InterPro" id="IPR000210">
    <property type="entry name" value="BTB/POZ_dom"/>
</dbReference>
<comment type="subcellular location">
    <subcellularLocation>
        <location evidence="1">Nucleus</location>
    </subcellularLocation>
</comment>
<dbReference type="SUPFAM" id="SSF54695">
    <property type="entry name" value="POZ domain"/>
    <property type="match status" value="1"/>
</dbReference>
<feature type="domain" description="C2H2-type" evidence="14">
    <location>
        <begin position="495"/>
        <end position="522"/>
    </location>
</feature>
<evidence type="ECO:0000256" key="3">
    <source>
        <dbReference type="ARBA" id="ARBA00022723"/>
    </source>
</evidence>
<keyword evidence="7" id="KW-0805">Transcription regulation</keyword>
<feature type="domain" description="C2H2-type" evidence="14">
    <location>
        <begin position="467"/>
        <end position="494"/>
    </location>
</feature>
<feature type="domain" description="C2H2-type" evidence="14">
    <location>
        <begin position="579"/>
        <end position="606"/>
    </location>
</feature>
<keyword evidence="9" id="KW-0804">Transcription</keyword>
<comment type="caution">
    <text evidence="15">The sequence shown here is derived from an EMBL/GenBank/DDBJ whole genome shotgun (WGS) entry which is preliminary data.</text>
</comment>
<dbReference type="Pfam" id="PF00651">
    <property type="entry name" value="BTB"/>
    <property type="match status" value="1"/>
</dbReference>
<feature type="domain" description="C2H2-type" evidence="14">
    <location>
        <begin position="523"/>
        <end position="550"/>
    </location>
</feature>
<evidence type="ECO:0000256" key="4">
    <source>
        <dbReference type="ARBA" id="ARBA00022737"/>
    </source>
</evidence>
<sequence>MQSVECRKTTGGREQAEEEEEEEEEDRWDFLMTFAFFGNVLMMPYLIFSVRGSLGVGHSDVWDNSVEHRLPFYRAYGKHNTGKMKDQVVQLISSSYHEHLLGAMWKLRVKGNLCDLTVQVDFHGELEEFTAHQIVLAASSGYFKTLLLAEERVEKIFLNTISPEVFTKFLEYVYSGKMEVEESCLDNILKMAKLLDCQDLVETCNTKLLAHNSESALASKGKLLKERSKKAVKRALDKRKKLKITLKTISTERGDKILLQGRRSSRLAGRRVVVDFNKKKPYQKAASPPEASDAFLLQDKSEATEGASQVVGETESDVTTEPVLHQKEAVTDSGSESPYTFNRDVSEEEFQESDVPPAVIEGTEAAEKECKPVGSKYNCDMCFRSFRYEKSYLKHVKVSHGLQADTTYRCSVCQQTFANRCNLKIHERHVHSDERLFLCGMCGKAFKRKKDVTRHMRQVHEGGTERHHCPICGKSLSSRTALNLHERTHTGDKPYSCDECGARFSQSSALKTHQRIHTGEKPFACDLCDARFTQNHMLAYHKRSHTGEKPYMCENCGKSFASKEYLKHHARIHSGLKPYKCENCGRAFAQRNSLHQHMKIHTGERPYHCKDCDKQFTQLNALQRHQRIHTGEKPYMCSMCGRTFTDKSTVRRHTLTHDKDTPWKNYLVVLEGNVEERVKKAKGSSVRKDKAAVNADEHQAAEDQTEVKTQETVSIPEEPVTISGDWADPGTIAVVSHGTLANLTVIQTEVPPGTQLQPIVTGNGASVISLESSTVGIPVALPFSIPISVAHSISGSASLTGTVAFSEAATVSDAILAPATSAAPVATVTEGILSPVEVTLSTTSECVTTQSEEEQIEEAQQSDLHQTEHVQNTETVEAMEISTVE</sequence>
<dbReference type="FunFam" id="3.30.160.60:FF:001818">
    <property type="entry name" value="GDNF-inducible zinc finger protein 1 isoform X1"/>
    <property type="match status" value="1"/>
</dbReference>
<evidence type="ECO:0000256" key="9">
    <source>
        <dbReference type="ARBA" id="ARBA00023163"/>
    </source>
</evidence>
<dbReference type="Pfam" id="PF12874">
    <property type="entry name" value="zf-met"/>
    <property type="match status" value="1"/>
</dbReference>
<dbReference type="FunFam" id="3.30.160.60:FF:000322">
    <property type="entry name" value="GDNF-inducible zinc finger protein 1"/>
    <property type="match status" value="1"/>
</dbReference>
<proteinExistence type="inferred from homology"/>
<evidence type="ECO:0000259" key="13">
    <source>
        <dbReference type="PROSITE" id="PS50097"/>
    </source>
</evidence>
<keyword evidence="4" id="KW-0677">Repeat</keyword>
<evidence type="ECO:0000256" key="6">
    <source>
        <dbReference type="ARBA" id="ARBA00022833"/>
    </source>
</evidence>
<dbReference type="OrthoDB" id="6425912at2759"/>
<dbReference type="PANTHER" id="PTHR24399">
    <property type="entry name" value="ZINC FINGER AND BTB DOMAIN-CONTAINING"/>
    <property type="match status" value="1"/>
</dbReference>
<dbReference type="EMBL" id="JAHKSW010000025">
    <property type="protein sequence ID" value="KAG7316580.1"/>
    <property type="molecule type" value="Genomic_DNA"/>
</dbReference>
<evidence type="ECO:0000313" key="15">
    <source>
        <dbReference type="EMBL" id="KAG7316580.1"/>
    </source>
</evidence>
<dbReference type="FunFam" id="3.30.160.60:FF:001527">
    <property type="entry name" value="Zinc finger protein"/>
    <property type="match status" value="1"/>
</dbReference>
<feature type="domain" description="C2H2-type" evidence="14">
    <location>
        <begin position="635"/>
        <end position="662"/>
    </location>
</feature>
<reference evidence="15 16" key="1">
    <citation type="submission" date="2021-06" db="EMBL/GenBank/DDBJ databases">
        <title>Chromosome-level genome assembly of the red-tail catfish (Hemibagrus wyckioides).</title>
        <authorList>
            <person name="Shao F."/>
        </authorList>
    </citation>
    <scope>NUCLEOTIDE SEQUENCE [LARGE SCALE GENOMIC DNA]</scope>
    <source>
        <strain evidence="15">EC202008001</strain>
        <tissue evidence="15">Blood</tissue>
    </source>
</reference>
<keyword evidence="10" id="KW-0539">Nucleus</keyword>
<keyword evidence="3" id="KW-0479">Metal-binding</keyword>
<feature type="region of interest" description="Disordered" evidence="12">
    <location>
        <begin position="1"/>
        <end position="23"/>
    </location>
</feature>
<feature type="domain" description="C2H2-type" evidence="14">
    <location>
        <begin position="607"/>
        <end position="634"/>
    </location>
</feature>
<keyword evidence="16" id="KW-1185">Reference proteome</keyword>
<feature type="domain" description="C2H2-type" evidence="14">
    <location>
        <begin position="408"/>
        <end position="436"/>
    </location>
</feature>
<feature type="domain" description="C2H2-type" evidence="14">
    <location>
        <begin position="551"/>
        <end position="578"/>
    </location>
</feature>
<dbReference type="GO" id="GO:0000978">
    <property type="term" value="F:RNA polymerase II cis-regulatory region sequence-specific DNA binding"/>
    <property type="evidence" value="ECO:0007669"/>
    <property type="project" value="TreeGrafter"/>
</dbReference>
<dbReference type="Gene3D" id="3.30.710.10">
    <property type="entry name" value="Potassium Channel Kv1.1, Chain A"/>
    <property type="match status" value="1"/>
</dbReference>
<dbReference type="GO" id="GO:0005654">
    <property type="term" value="C:nucleoplasm"/>
    <property type="evidence" value="ECO:0007669"/>
    <property type="project" value="TreeGrafter"/>
</dbReference>
<evidence type="ECO:0000313" key="16">
    <source>
        <dbReference type="Proteomes" id="UP000824219"/>
    </source>
</evidence>
<evidence type="ECO:0000256" key="1">
    <source>
        <dbReference type="ARBA" id="ARBA00004123"/>
    </source>
</evidence>
<dbReference type="FunFam" id="3.30.160.60:FF:000709">
    <property type="entry name" value="GDNF-inducible zinc finger protein 1"/>
    <property type="match status" value="1"/>
</dbReference>
<feature type="domain" description="BTB" evidence="13">
    <location>
        <begin position="114"/>
        <end position="182"/>
    </location>
</feature>
<dbReference type="Gene3D" id="3.30.160.60">
    <property type="entry name" value="Classic Zinc Finger"/>
    <property type="match status" value="9"/>
</dbReference>
<accession>A0A9D3SAL6</accession>
<dbReference type="InterPro" id="IPR013087">
    <property type="entry name" value="Znf_C2H2_type"/>
</dbReference>
<dbReference type="AlphaFoldDB" id="A0A9D3SAL6"/>
<evidence type="ECO:0008006" key="17">
    <source>
        <dbReference type="Google" id="ProtNLM"/>
    </source>
</evidence>
<evidence type="ECO:0000256" key="10">
    <source>
        <dbReference type="ARBA" id="ARBA00023242"/>
    </source>
</evidence>
<dbReference type="FunFam" id="3.30.160.60:FF:001954">
    <property type="entry name" value="Zinc finger protein 787"/>
    <property type="match status" value="1"/>
</dbReference>
<keyword evidence="8" id="KW-0238">DNA-binding</keyword>
<feature type="domain" description="C2H2-type" evidence="14">
    <location>
        <begin position="377"/>
        <end position="405"/>
    </location>
</feature>
<dbReference type="PANTHER" id="PTHR24399:SF23">
    <property type="entry name" value="C2H2-TYPE DOMAIN-CONTAINING PROTEIN"/>
    <property type="match status" value="1"/>
</dbReference>